<evidence type="ECO:0000313" key="4">
    <source>
        <dbReference type="Proteomes" id="UP000823674"/>
    </source>
</evidence>
<evidence type="ECO:0000256" key="1">
    <source>
        <dbReference type="SAM" id="MobiDB-lite"/>
    </source>
</evidence>
<organism evidence="3 4">
    <name type="scientific">Brassica rapa subsp. trilocularis</name>
    <dbReference type="NCBI Taxonomy" id="1813537"/>
    <lineage>
        <taxon>Eukaryota</taxon>
        <taxon>Viridiplantae</taxon>
        <taxon>Streptophyta</taxon>
        <taxon>Embryophyta</taxon>
        <taxon>Tracheophyta</taxon>
        <taxon>Spermatophyta</taxon>
        <taxon>Magnoliopsida</taxon>
        <taxon>eudicotyledons</taxon>
        <taxon>Gunneridae</taxon>
        <taxon>Pentapetalae</taxon>
        <taxon>rosids</taxon>
        <taxon>malvids</taxon>
        <taxon>Brassicales</taxon>
        <taxon>Brassicaceae</taxon>
        <taxon>Brassiceae</taxon>
        <taxon>Brassica</taxon>
    </lineage>
</organism>
<feature type="domain" description="PABC" evidence="2">
    <location>
        <begin position="26"/>
        <end position="103"/>
    </location>
</feature>
<feature type="compositionally biased region" description="Polar residues" evidence="1">
    <location>
        <begin position="232"/>
        <end position="245"/>
    </location>
</feature>
<evidence type="ECO:0000313" key="3">
    <source>
        <dbReference type="EMBL" id="KAG5405956.1"/>
    </source>
</evidence>
<dbReference type="PANTHER" id="PTHR46276">
    <property type="entry name" value="E3 UBIQUITIN-PROTEIN LIGASE UBR5"/>
    <property type="match status" value="1"/>
</dbReference>
<accession>A0ABQ7N723</accession>
<dbReference type="Pfam" id="PF00658">
    <property type="entry name" value="MLLE"/>
    <property type="match status" value="2"/>
</dbReference>
<dbReference type="EMBL" id="JADBGQ010000003">
    <property type="protein sequence ID" value="KAG5405956.1"/>
    <property type="molecule type" value="Genomic_DNA"/>
</dbReference>
<dbReference type="Proteomes" id="UP000823674">
    <property type="component" value="Chromosome A03"/>
</dbReference>
<dbReference type="SMART" id="SM00517">
    <property type="entry name" value="PolyA"/>
    <property type="match status" value="2"/>
</dbReference>
<keyword evidence="4" id="KW-1185">Reference proteome</keyword>
<feature type="domain" description="PABC" evidence="2">
    <location>
        <begin position="130"/>
        <end position="207"/>
    </location>
</feature>
<reference evidence="3 4" key="1">
    <citation type="submission" date="2021-03" db="EMBL/GenBank/DDBJ databases">
        <authorList>
            <person name="King G.J."/>
            <person name="Bancroft I."/>
            <person name="Baten A."/>
            <person name="Bloomfield J."/>
            <person name="Borpatragohain P."/>
            <person name="He Z."/>
            <person name="Irish N."/>
            <person name="Irwin J."/>
            <person name="Liu K."/>
            <person name="Mauleon R.P."/>
            <person name="Moore J."/>
            <person name="Morris R."/>
            <person name="Ostergaard L."/>
            <person name="Wang B."/>
            <person name="Wells R."/>
        </authorList>
    </citation>
    <scope>NUCLEOTIDE SEQUENCE [LARGE SCALE GENOMIC DNA]</scope>
    <source>
        <strain evidence="3">R-o-18</strain>
        <tissue evidence="3">Leaf</tissue>
    </source>
</reference>
<gene>
    <name evidence="3" type="primary">A03p043800.1_BraROA</name>
    <name evidence="3" type="ORF">IGI04_012075</name>
</gene>
<dbReference type="InterPro" id="IPR036053">
    <property type="entry name" value="PABP-dom"/>
</dbReference>
<dbReference type="PANTHER" id="PTHR46276:SF1">
    <property type="entry name" value="E3 UBIQUITIN-PROTEIN LIGASE UBR5"/>
    <property type="match status" value="1"/>
</dbReference>
<feature type="compositionally biased region" description="Basic and acidic residues" evidence="1">
    <location>
        <begin position="249"/>
        <end position="263"/>
    </location>
</feature>
<proteinExistence type="predicted"/>
<name>A0ABQ7N723_BRACM</name>
<dbReference type="SUPFAM" id="SSF63570">
    <property type="entry name" value="PABC (PABP) domain"/>
    <property type="match status" value="2"/>
</dbReference>
<feature type="region of interest" description="Disordered" evidence="1">
    <location>
        <begin position="229"/>
        <end position="263"/>
    </location>
</feature>
<evidence type="ECO:0000259" key="2">
    <source>
        <dbReference type="PROSITE" id="PS51309"/>
    </source>
</evidence>
<dbReference type="InterPro" id="IPR002004">
    <property type="entry name" value="PABP_HYD_C"/>
</dbReference>
<sequence length="386" mass="44541">MPPPPVAVYRSDDFLARVAFYQRFHVAAALTEALENRTPSEQRTLIGETLYPLVELLQPLFAPKITGMLLELPRPQIFRCIESPEVLKAKVNEAIDVLVDWYPQQMKLNGQEAKDIHDPLSRAAFTRRFSVAVLNEALENRTPSEQRILIGETLYPLVELVEPNFTAKITGMLLELDRTQIFKLIESPEAFKEKENIQYGTCEKCEEAKTGFETHDDCETYSLSDPRLWSGHPSTKPTQLGNSRISAKPHSEQSEHEKQTKYEIDKTKIEQRRSYSEFVYKRLQQRQFDLSLSALGRVYHFAEIFYFSLIFRFRNDVDSEEHSNSSHGVGNSRCSNEFLRFLNRKVPTVTPIKMKQEHVRSDAEGELQGWDEGMLIDPTHRTSELD</sequence>
<dbReference type="PROSITE" id="PS51309">
    <property type="entry name" value="PABC"/>
    <property type="match status" value="2"/>
</dbReference>
<dbReference type="Gene3D" id="1.10.1900.10">
    <property type="entry name" value="c-terminal domain of poly(a) binding protein"/>
    <property type="match status" value="2"/>
</dbReference>
<comment type="caution">
    <text evidence="3">The sequence shown here is derived from an EMBL/GenBank/DDBJ whole genome shotgun (WGS) entry which is preliminary data.</text>
</comment>
<protein>
    <recommendedName>
        <fullName evidence="2">PABC domain-containing protein</fullName>
    </recommendedName>
</protein>